<organism evidence="2 3">
    <name type="scientific">Eikenella corrodens</name>
    <dbReference type="NCBI Taxonomy" id="539"/>
    <lineage>
        <taxon>Bacteria</taxon>
        <taxon>Pseudomonadati</taxon>
        <taxon>Pseudomonadota</taxon>
        <taxon>Betaproteobacteria</taxon>
        <taxon>Neisseriales</taxon>
        <taxon>Neisseriaceae</taxon>
        <taxon>Eikenella</taxon>
    </lineage>
</organism>
<dbReference type="InterPro" id="IPR036361">
    <property type="entry name" value="SAP_dom_sf"/>
</dbReference>
<sequence>MSERPIIYEPHPVTPERKAELLAQGYCIIDAKYRPADEQQDDPPSASTPKQMKVDELRAELTARGIKFNEKAKKDELLALLEQALAAEKEGGGDGA</sequence>
<evidence type="ECO:0000313" key="2">
    <source>
        <dbReference type="EMBL" id="OAM19612.1"/>
    </source>
</evidence>
<evidence type="ECO:0000259" key="1">
    <source>
        <dbReference type="Pfam" id="PF12949"/>
    </source>
</evidence>
<dbReference type="SUPFAM" id="SSF68912">
    <property type="entry name" value="Rho N-terminal domain-like"/>
    <property type="match status" value="1"/>
</dbReference>
<protein>
    <recommendedName>
        <fullName evidence="1">HeH/LEM domain-containing protein</fullName>
    </recommendedName>
</protein>
<dbReference type="EMBL" id="LXSG01000029">
    <property type="protein sequence ID" value="OAM19612.1"/>
    <property type="molecule type" value="Genomic_DNA"/>
</dbReference>
<dbReference type="Gene3D" id="1.10.720.30">
    <property type="entry name" value="SAP domain"/>
    <property type="match status" value="1"/>
</dbReference>
<gene>
    <name evidence="2" type="ORF">A7P90_05455</name>
</gene>
<comment type="caution">
    <text evidence="2">The sequence shown here is derived from an EMBL/GenBank/DDBJ whole genome shotgun (WGS) entry which is preliminary data.</text>
</comment>
<dbReference type="Pfam" id="PF12949">
    <property type="entry name" value="HeH"/>
    <property type="match status" value="1"/>
</dbReference>
<proteinExistence type="predicted"/>
<accession>A0A1A9RKN3</accession>
<dbReference type="OrthoDB" id="8690400at2"/>
<dbReference type="Proteomes" id="UP000077589">
    <property type="component" value="Unassembled WGS sequence"/>
</dbReference>
<dbReference type="InterPro" id="IPR036269">
    <property type="entry name" value="Rho_N_sf"/>
</dbReference>
<dbReference type="InterPro" id="IPR025856">
    <property type="entry name" value="HeH/LEM_domain"/>
</dbReference>
<feature type="domain" description="HeH/LEM" evidence="1">
    <location>
        <begin position="49"/>
        <end position="83"/>
    </location>
</feature>
<name>A0A1A9RKN3_EIKCO</name>
<dbReference type="AlphaFoldDB" id="A0A1A9RKN3"/>
<dbReference type="RefSeq" id="WP_064087686.1">
    <property type="nucleotide sequence ID" value="NZ_LXSG01000029.1"/>
</dbReference>
<reference evidence="3" key="1">
    <citation type="submission" date="2016-05" db="EMBL/GenBank/DDBJ databases">
        <title>Draft genome of Corynebacterium afermentans subsp. afermentans LCDC 88199T.</title>
        <authorList>
            <person name="Bernier A.-M."/>
            <person name="Bernard K."/>
        </authorList>
    </citation>
    <scope>NUCLEOTIDE SEQUENCE [LARGE SCALE GENOMIC DNA]</scope>
    <source>
        <strain evidence="3">NML04-0072</strain>
    </source>
</reference>
<evidence type="ECO:0000313" key="3">
    <source>
        <dbReference type="Proteomes" id="UP000077589"/>
    </source>
</evidence>